<dbReference type="Pfam" id="PF18902">
    <property type="entry name" value="DUF5658"/>
    <property type="match status" value="1"/>
</dbReference>
<keyword evidence="4" id="KW-1185">Reference proteome</keyword>
<evidence type="ECO:0000256" key="1">
    <source>
        <dbReference type="SAM" id="Phobius"/>
    </source>
</evidence>
<feature type="domain" description="DUF5658" evidence="2">
    <location>
        <begin position="2"/>
        <end position="51"/>
    </location>
</feature>
<gene>
    <name evidence="3" type="ORF">SAMD00020551_3598</name>
</gene>
<evidence type="ECO:0000259" key="2">
    <source>
        <dbReference type="Pfam" id="PF18902"/>
    </source>
</evidence>
<evidence type="ECO:0000313" key="3">
    <source>
        <dbReference type="EMBL" id="GAM15441.1"/>
    </source>
</evidence>
<protein>
    <recommendedName>
        <fullName evidence="2">DUF5658 domain-containing protein</fullName>
    </recommendedName>
</protein>
<keyword evidence="1" id="KW-0472">Membrane</keyword>
<keyword evidence="1" id="KW-1133">Transmembrane helix</keyword>
<dbReference type="AlphaFoldDB" id="A0A0A8XBD1"/>
<dbReference type="EMBL" id="BASE01000083">
    <property type="protein sequence ID" value="GAM15441.1"/>
    <property type="molecule type" value="Genomic_DNA"/>
</dbReference>
<organism evidence="3 4">
    <name type="scientific">Mesobacillus selenatarsenatis (strain DSM 18680 / JCM 14380 / FERM P-15431 / SF-1)</name>
    <dbReference type="NCBI Taxonomy" id="1321606"/>
    <lineage>
        <taxon>Bacteria</taxon>
        <taxon>Bacillati</taxon>
        <taxon>Bacillota</taxon>
        <taxon>Bacilli</taxon>
        <taxon>Bacillales</taxon>
        <taxon>Bacillaceae</taxon>
        <taxon>Mesobacillus</taxon>
    </lineage>
</organism>
<dbReference type="InterPro" id="IPR043717">
    <property type="entry name" value="DUF5658"/>
</dbReference>
<evidence type="ECO:0000313" key="4">
    <source>
        <dbReference type="Proteomes" id="UP000031014"/>
    </source>
</evidence>
<sequence length="54" mass="6109">MFISTKAALSIFLLLFILLKKVPRSFLIKGLTVFASVSYTAVFCLHSFWLIQLA</sequence>
<keyword evidence="1" id="KW-0812">Transmembrane</keyword>
<dbReference type="STRING" id="1321606.SAMD00020551_3598"/>
<accession>A0A0A8XBD1</accession>
<proteinExistence type="predicted"/>
<feature type="transmembrane region" description="Helical" evidence="1">
    <location>
        <begin position="34"/>
        <end position="51"/>
    </location>
</feature>
<reference evidence="3 4" key="1">
    <citation type="submission" date="2013-06" db="EMBL/GenBank/DDBJ databases">
        <title>Whole genome shotgun sequence of Bacillus selenatarsenatis SF-1.</title>
        <authorList>
            <person name="Kuroda M."/>
            <person name="Sei K."/>
            <person name="Yamashita M."/>
            <person name="Ike M."/>
        </authorList>
    </citation>
    <scope>NUCLEOTIDE SEQUENCE [LARGE SCALE GENOMIC DNA]</scope>
    <source>
        <strain evidence="3 4">SF-1</strain>
    </source>
</reference>
<comment type="caution">
    <text evidence="3">The sequence shown here is derived from an EMBL/GenBank/DDBJ whole genome shotgun (WGS) entry which is preliminary data.</text>
</comment>
<name>A0A0A8XBD1_MESS1</name>
<dbReference type="Proteomes" id="UP000031014">
    <property type="component" value="Unassembled WGS sequence"/>
</dbReference>